<name>A0ABV4WKE8_9CYAN</name>
<dbReference type="SUPFAM" id="SSF81301">
    <property type="entry name" value="Nucleotidyltransferase"/>
    <property type="match status" value="1"/>
</dbReference>
<gene>
    <name evidence="1" type="ORF">ACE1CA_13575</name>
</gene>
<dbReference type="Gene3D" id="3.30.460.40">
    <property type="match status" value="1"/>
</dbReference>
<dbReference type="InterPro" id="IPR043519">
    <property type="entry name" value="NT_sf"/>
</dbReference>
<accession>A0ABV4WKE8</accession>
<proteinExistence type="predicted"/>
<dbReference type="EMBL" id="JBHFNT010000116">
    <property type="protein sequence ID" value="MFB2835557.1"/>
    <property type="molecule type" value="Genomic_DNA"/>
</dbReference>
<dbReference type="Proteomes" id="UP001576780">
    <property type="component" value="Unassembled WGS sequence"/>
</dbReference>
<keyword evidence="2" id="KW-1185">Reference proteome</keyword>
<protein>
    <submittedName>
        <fullName evidence="1">Uncharacterized protein</fullName>
    </submittedName>
</protein>
<reference evidence="1 2" key="1">
    <citation type="submission" date="2024-09" db="EMBL/GenBank/DDBJ databases">
        <title>Floridaenema gen nov. (Aerosakkonemataceae, Aerosakkonematales ord. nov., Cyanobacteria) from benthic tropical and subtropical fresh waters, with the description of four new species.</title>
        <authorList>
            <person name="Moretto J.A."/>
            <person name="Berthold D.E."/>
            <person name="Lefler F.W."/>
            <person name="Huang I.-S."/>
            <person name="Laughinghouse H. IV."/>
        </authorList>
    </citation>
    <scope>NUCLEOTIDE SEQUENCE [LARGE SCALE GENOMIC DNA]</scope>
    <source>
        <strain evidence="1 2">BLCC-F167</strain>
    </source>
</reference>
<evidence type="ECO:0000313" key="1">
    <source>
        <dbReference type="EMBL" id="MFB2835557.1"/>
    </source>
</evidence>
<sequence length="282" mass="32331">MGYRTQAIDTSIEAEQVQFALWRKMTPKQKEALFQRVAKKGSVLALLGIQNQFPHASPTKIKQQYVRKRLGQEWADFISRLEYSGELMLEDPIWLAHQLATILNFLNIPYYVGGSVASSLQGEVRYTEDLDLAIDIQFAQVEPLIQAMAGQFYISEVAVIEAINGRTSSFNVIHLATTEKADLFVMRDDDFSHSQMSRRQLHIPDNDVSKSFYVCSPEDTVLQKLLWFRMTARESQKQWRDILGVLKLQGENLDFSYLNQWGEKLQLTDLLTQAFQESGLAE</sequence>
<comment type="caution">
    <text evidence="1">The sequence shown here is derived from an EMBL/GenBank/DDBJ whole genome shotgun (WGS) entry which is preliminary data.</text>
</comment>
<evidence type="ECO:0000313" key="2">
    <source>
        <dbReference type="Proteomes" id="UP001576780"/>
    </source>
</evidence>
<organism evidence="1 2">
    <name type="scientific">Floridaenema evergladense BLCC-F167</name>
    <dbReference type="NCBI Taxonomy" id="3153639"/>
    <lineage>
        <taxon>Bacteria</taxon>
        <taxon>Bacillati</taxon>
        <taxon>Cyanobacteriota</taxon>
        <taxon>Cyanophyceae</taxon>
        <taxon>Oscillatoriophycideae</taxon>
        <taxon>Aerosakkonematales</taxon>
        <taxon>Aerosakkonemataceae</taxon>
        <taxon>Floridanema</taxon>
        <taxon>Floridanema evergladense</taxon>
    </lineage>
</organism>
<dbReference type="RefSeq" id="WP_413277969.1">
    <property type="nucleotide sequence ID" value="NZ_JBHFNT010000116.1"/>
</dbReference>